<gene>
    <name evidence="7" type="ORF">B7R22_01165</name>
</gene>
<sequence length="261" mass="28128">MTDNETTTVEQHDESSPVSDTSREMLLSAAFVKLADTLVDDFDIVDLLQTLVEECKRILNIEAAGLMLTNQNEQLELVASTSEQADLVEIMQINAGAGPCVDAYTSGDPIAVPDIAAESTRWPAFSTAALNQGFQSVYATPMKLRGRVIGTLNLLGTTIGAVAERDASAARALADAATIAILQERLLRETTIVTEQLNHALESRIFIEQAKGALAQTYSVSMNEAFQLLRDYARRNNLRLQVVAAGIADRSIAASELTTLA</sequence>
<reference evidence="7 8" key="1">
    <citation type="submission" date="2017-04" db="EMBL/GenBank/DDBJ databases">
        <title>Comparative genome analysis of Subtercola boreus.</title>
        <authorList>
            <person name="Cho Y.-J."/>
            <person name="Cho A."/>
            <person name="Kim O.-S."/>
            <person name="Lee J.-I."/>
        </authorList>
    </citation>
    <scope>NUCLEOTIDE SEQUENCE [LARGE SCALE GENOMIC DNA]</scope>
    <source>
        <strain evidence="7 8">P27479</strain>
    </source>
</reference>
<dbReference type="InterPro" id="IPR029016">
    <property type="entry name" value="GAF-like_dom_sf"/>
</dbReference>
<dbReference type="GO" id="GO:0003723">
    <property type="term" value="F:RNA binding"/>
    <property type="evidence" value="ECO:0007669"/>
    <property type="project" value="InterPro"/>
</dbReference>
<dbReference type="EMBL" id="NBXB01000006">
    <property type="protein sequence ID" value="RFA16948.1"/>
    <property type="molecule type" value="Genomic_DNA"/>
</dbReference>
<dbReference type="OrthoDB" id="3683444at2"/>
<dbReference type="SUPFAM" id="SSF52172">
    <property type="entry name" value="CheY-like"/>
    <property type="match status" value="1"/>
</dbReference>
<keyword evidence="3" id="KW-0805">Transcription regulation</keyword>
<dbReference type="Gene3D" id="1.10.10.10">
    <property type="entry name" value="Winged helix-like DNA-binding domain superfamily/Winged helix DNA-binding domain"/>
    <property type="match status" value="1"/>
</dbReference>
<dbReference type="InterPro" id="IPR011006">
    <property type="entry name" value="CheY-like_superfamily"/>
</dbReference>
<dbReference type="SUPFAM" id="SSF55781">
    <property type="entry name" value="GAF domain-like"/>
    <property type="match status" value="1"/>
</dbReference>
<evidence type="ECO:0000259" key="6">
    <source>
        <dbReference type="PROSITE" id="PS50921"/>
    </source>
</evidence>
<feature type="region of interest" description="Disordered" evidence="5">
    <location>
        <begin position="1"/>
        <end position="21"/>
    </location>
</feature>
<organism evidence="7 8">
    <name type="scientific">Subtercola boreus</name>
    <dbReference type="NCBI Taxonomy" id="120213"/>
    <lineage>
        <taxon>Bacteria</taxon>
        <taxon>Bacillati</taxon>
        <taxon>Actinomycetota</taxon>
        <taxon>Actinomycetes</taxon>
        <taxon>Micrococcales</taxon>
        <taxon>Microbacteriaceae</taxon>
        <taxon>Subtercola</taxon>
    </lineage>
</organism>
<dbReference type="Proteomes" id="UP000256541">
    <property type="component" value="Unassembled WGS sequence"/>
</dbReference>
<keyword evidence="4" id="KW-0804">Transcription</keyword>
<evidence type="ECO:0000256" key="4">
    <source>
        <dbReference type="ARBA" id="ARBA00023163"/>
    </source>
</evidence>
<dbReference type="PIRSF" id="PIRSF036625">
    <property type="entry name" value="GAF_ANTAR"/>
    <property type="match status" value="1"/>
</dbReference>
<dbReference type="AlphaFoldDB" id="A0A3E0W674"/>
<dbReference type="GO" id="GO:0016301">
    <property type="term" value="F:kinase activity"/>
    <property type="evidence" value="ECO:0007669"/>
    <property type="project" value="UniProtKB-KW"/>
</dbReference>
<dbReference type="RefSeq" id="WP_116409999.1">
    <property type="nucleotide sequence ID" value="NZ_NBXB01000006.1"/>
</dbReference>
<accession>A0A3E0W674</accession>
<keyword evidence="1" id="KW-0808">Transferase</keyword>
<dbReference type="InterPro" id="IPR005561">
    <property type="entry name" value="ANTAR"/>
</dbReference>
<dbReference type="InterPro" id="IPR003018">
    <property type="entry name" value="GAF"/>
</dbReference>
<comment type="caution">
    <text evidence="7">The sequence shown here is derived from an EMBL/GenBank/DDBJ whole genome shotgun (WGS) entry which is preliminary data.</text>
</comment>
<protein>
    <recommendedName>
        <fullName evidence="6">ANTAR domain-containing protein</fullName>
    </recommendedName>
</protein>
<dbReference type="InterPro" id="IPR012074">
    <property type="entry name" value="GAF_ANTAR"/>
</dbReference>
<dbReference type="SMART" id="SM01012">
    <property type="entry name" value="ANTAR"/>
    <property type="match status" value="1"/>
</dbReference>
<dbReference type="InterPro" id="IPR036388">
    <property type="entry name" value="WH-like_DNA-bd_sf"/>
</dbReference>
<evidence type="ECO:0000256" key="5">
    <source>
        <dbReference type="SAM" id="MobiDB-lite"/>
    </source>
</evidence>
<proteinExistence type="predicted"/>
<evidence type="ECO:0000256" key="2">
    <source>
        <dbReference type="ARBA" id="ARBA00022777"/>
    </source>
</evidence>
<evidence type="ECO:0000313" key="7">
    <source>
        <dbReference type="EMBL" id="RFA16948.1"/>
    </source>
</evidence>
<dbReference type="Pfam" id="PF03861">
    <property type="entry name" value="ANTAR"/>
    <property type="match status" value="1"/>
</dbReference>
<dbReference type="PROSITE" id="PS50921">
    <property type="entry name" value="ANTAR"/>
    <property type="match status" value="1"/>
</dbReference>
<dbReference type="SMART" id="SM00065">
    <property type="entry name" value="GAF"/>
    <property type="match status" value="1"/>
</dbReference>
<keyword evidence="2" id="KW-0418">Kinase</keyword>
<feature type="domain" description="ANTAR" evidence="6">
    <location>
        <begin position="187"/>
        <end position="248"/>
    </location>
</feature>
<evidence type="ECO:0000256" key="1">
    <source>
        <dbReference type="ARBA" id="ARBA00022679"/>
    </source>
</evidence>
<dbReference type="Pfam" id="PF13185">
    <property type="entry name" value="GAF_2"/>
    <property type="match status" value="1"/>
</dbReference>
<evidence type="ECO:0000313" key="8">
    <source>
        <dbReference type="Proteomes" id="UP000256541"/>
    </source>
</evidence>
<evidence type="ECO:0000256" key="3">
    <source>
        <dbReference type="ARBA" id="ARBA00023015"/>
    </source>
</evidence>
<name>A0A3E0W674_9MICO</name>
<dbReference type="Gene3D" id="3.30.450.40">
    <property type="match status" value="1"/>
</dbReference>